<reference evidence="5 6" key="1">
    <citation type="submission" date="2023-04" db="EMBL/GenBank/DDBJ databases">
        <authorList>
            <person name="Hsu D."/>
        </authorList>
    </citation>
    <scope>NUCLEOTIDE SEQUENCE [LARGE SCALE GENOMIC DNA]</scope>
    <source>
        <strain evidence="5 6">MK1</strain>
    </source>
</reference>
<evidence type="ECO:0000313" key="5">
    <source>
        <dbReference type="EMBL" id="WRO21819.1"/>
    </source>
</evidence>
<evidence type="ECO:0000259" key="4">
    <source>
        <dbReference type="PROSITE" id="PS50987"/>
    </source>
</evidence>
<evidence type="ECO:0000256" key="3">
    <source>
        <dbReference type="ARBA" id="ARBA00023163"/>
    </source>
</evidence>
<dbReference type="GO" id="GO:0003677">
    <property type="term" value="F:DNA binding"/>
    <property type="evidence" value="ECO:0007669"/>
    <property type="project" value="UniProtKB-KW"/>
</dbReference>
<gene>
    <name evidence="5" type="ORF">MFMK1_001640</name>
</gene>
<dbReference type="Pfam" id="PF01022">
    <property type="entry name" value="HTH_5"/>
    <property type="match status" value="1"/>
</dbReference>
<keyword evidence="2" id="KW-0238">DNA-binding</keyword>
<dbReference type="InterPro" id="IPR051081">
    <property type="entry name" value="HTH_MetalResp_TranReg"/>
</dbReference>
<dbReference type="Gene3D" id="1.10.10.10">
    <property type="entry name" value="Winged helix-like DNA-binding domain superfamily/Winged helix DNA-binding domain"/>
    <property type="match status" value="1"/>
</dbReference>
<dbReference type="EMBL" id="CP121694">
    <property type="protein sequence ID" value="WRO21819.1"/>
    <property type="molecule type" value="Genomic_DNA"/>
</dbReference>
<dbReference type="InterPro" id="IPR036388">
    <property type="entry name" value="WH-like_DNA-bd_sf"/>
</dbReference>
<accession>A0AAU0UM20</accession>
<sequence length="122" mass="14154">MIERYQKVFKALGETTRLKILKLLSVESFCVCELAAALDMLQPRISQHLKILKEAGLVSERKDAYWTYYSVEKELINEVFQEFGTFLDNPLIETPGFQPVAERIATLEDNEEVKKSKSRLKR</sequence>
<keyword evidence="6" id="KW-1185">Reference proteome</keyword>
<dbReference type="GO" id="GO:0003700">
    <property type="term" value="F:DNA-binding transcription factor activity"/>
    <property type="evidence" value="ECO:0007669"/>
    <property type="project" value="InterPro"/>
</dbReference>
<proteinExistence type="predicted"/>
<dbReference type="SUPFAM" id="SSF46785">
    <property type="entry name" value="Winged helix' DNA-binding domain"/>
    <property type="match status" value="1"/>
</dbReference>
<dbReference type="Proteomes" id="UP001329915">
    <property type="component" value="Chromosome"/>
</dbReference>
<keyword evidence="1" id="KW-0805">Transcription regulation</keyword>
<dbReference type="CDD" id="cd00090">
    <property type="entry name" value="HTH_ARSR"/>
    <property type="match status" value="1"/>
</dbReference>
<feature type="domain" description="HTH arsR-type" evidence="4">
    <location>
        <begin position="1"/>
        <end position="91"/>
    </location>
</feature>
<name>A0AAU0UM20_9FIRM</name>
<evidence type="ECO:0000313" key="6">
    <source>
        <dbReference type="Proteomes" id="UP001329915"/>
    </source>
</evidence>
<dbReference type="InterPro" id="IPR011991">
    <property type="entry name" value="ArsR-like_HTH"/>
</dbReference>
<evidence type="ECO:0000256" key="2">
    <source>
        <dbReference type="ARBA" id="ARBA00023125"/>
    </source>
</evidence>
<protein>
    <submittedName>
        <fullName evidence="5">Metalloregulator ArsR/SmtB family transcription factor</fullName>
    </submittedName>
</protein>
<dbReference type="AlphaFoldDB" id="A0AAU0UM20"/>
<dbReference type="PANTHER" id="PTHR33154">
    <property type="entry name" value="TRANSCRIPTIONAL REGULATOR, ARSR FAMILY"/>
    <property type="match status" value="1"/>
</dbReference>
<dbReference type="SMART" id="SM00418">
    <property type="entry name" value="HTH_ARSR"/>
    <property type="match status" value="1"/>
</dbReference>
<dbReference type="InterPro" id="IPR001845">
    <property type="entry name" value="HTH_ArsR_DNA-bd_dom"/>
</dbReference>
<dbReference type="NCBIfam" id="NF033788">
    <property type="entry name" value="HTH_metalloreg"/>
    <property type="match status" value="1"/>
</dbReference>
<dbReference type="RefSeq" id="WP_366924648.1">
    <property type="nucleotide sequence ID" value="NZ_CP121694.1"/>
</dbReference>
<dbReference type="PANTHER" id="PTHR33154:SF18">
    <property type="entry name" value="ARSENICAL RESISTANCE OPERON REPRESSOR"/>
    <property type="match status" value="1"/>
</dbReference>
<dbReference type="PROSITE" id="PS50987">
    <property type="entry name" value="HTH_ARSR_2"/>
    <property type="match status" value="1"/>
</dbReference>
<dbReference type="InterPro" id="IPR036390">
    <property type="entry name" value="WH_DNA-bd_sf"/>
</dbReference>
<keyword evidence="3" id="KW-0804">Transcription</keyword>
<organism evidence="5 6">
    <name type="scientific">Metallumcola ferriviriculae</name>
    <dbReference type="NCBI Taxonomy" id="3039180"/>
    <lineage>
        <taxon>Bacteria</taxon>
        <taxon>Bacillati</taxon>
        <taxon>Bacillota</taxon>
        <taxon>Clostridia</taxon>
        <taxon>Neomoorellales</taxon>
        <taxon>Desulfitibacteraceae</taxon>
        <taxon>Metallumcola</taxon>
    </lineage>
</organism>
<dbReference type="PRINTS" id="PR00778">
    <property type="entry name" value="HTHARSR"/>
</dbReference>
<evidence type="ECO:0000256" key="1">
    <source>
        <dbReference type="ARBA" id="ARBA00023015"/>
    </source>
</evidence>
<dbReference type="KEGG" id="dbc:MFMK1_001640"/>